<protein>
    <submittedName>
        <fullName evidence="1">Phytanoyl-CoA dioxygenase</fullName>
    </submittedName>
</protein>
<reference evidence="1 2" key="1">
    <citation type="journal article" date="2019" name="PLoS Negl. Trop. Dis.">
        <title>Revisiting the worldwide diversity of Leptospira species in the environment.</title>
        <authorList>
            <person name="Vincent A.T."/>
            <person name="Schiettekatte O."/>
            <person name="Bourhy P."/>
            <person name="Veyrier F.J."/>
            <person name="Picardeau M."/>
        </authorList>
    </citation>
    <scope>NUCLEOTIDE SEQUENCE [LARGE SCALE GENOMIC DNA]</scope>
    <source>
        <strain evidence="1 2">201702445</strain>
    </source>
</reference>
<dbReference type="Pfam" id="PF05721">
    <property type="entry name" value="PhyH"/>
    <property type="match status" value="1"/>
</dbReference>
<dbReference type="GO" id="GO:0016706">
    <property type="term" value="F:2-oxoglutarate-dependent dioxygenase activity"/>
    <property type="evidence" value="ECO:0007669"/>
    <property type="project" value="UniProtKB-ARBA"/>
</dbReference>
<keyword evidence="1" id="KW-0560">Oxidoreductase</keyword>
<organism evidence="1 2">
    <name type="scientific">Leptospira yasudae</name>
    <dbReference type="NCBI Taxonomy" id="2202201"/>
    <lineage>
        <taxon>Bacteria</taxon>
        <taxon>Pseudomonadati</taxon>
        <taxon>Spirochaetota</taxon>
        <taxon>Spirochaetia</taxon>
        <taxon>Leptospirales</taxon>
        <taxon>Leptospiraceae</taxon>
        <taxon>Leptospira</taxon>
    </lineage>
</organism>
<dbReference type="SUPFAM" id="SSF51197">
    <property type="entry name" value="Clavaminate synthase-like"/>
    <property type="match status" value="1"/>
</dbReference>
<dbReference type="InterPro" id="IPR008775">
    <property type="entry name" value="Phytyl_CoA_dOase-like"/>
</dbReference>
<dbReference type="Gene3D" id="2.60.120.620">
    <property type="entry name" value="q2cbj1_9rhob like domain"/>
    <property type="match status" value="1"/>
</dbReference>
<evidence type="ECO:0000313" key="2">
    <source>
        <dbReference type="Proteomes" id="UP000297613"/>
    </source>
</evidence>
<gene>
    <name evidence="1" type="ORF">EHQ83_14865</name>
</gene>
<dbReference type="RefSeq" id="WP_135573153.1">
    <property type="nucleotide sequence ID" value="NZ_RQGK01000015.1"/>
</dbReference>
<accession>A0A6N4R1Z6</accession>
<sequence length="353" mass="41167">MYFAKRMIFFFLRKIKIEAVDIKDLRNVLIGFKVVKKENYTPPESFQSMINLFCRTKGKSNQYLHKIISFFNPKVKLDNYSGILKLNSKKDIRNIVDQIRNKGYYVVENALPSDIVEYLHSYGTNMNCRSRPLHSSESSNALDGKIDFNNLTGIHYDFNEENLINDSIVQNLMTDRSLIAVAQEYLGCMPRSNVTAMWWHTNFEKAPNAEAATMWHFDMDHVRWLKFFFYITDVDSESGPHSFVEGTHKPGSIPDKLLQRGYARILDEEIEETYPREKIIEFVGPKGTLIIEDTIGLHKGKHVVNGARLLFQMTYSDHMFGGSYSKRKFHTFKDKATEQFIMKNKEIYKKYIA</sequence>
<name>A0A6N4R1Z6_9LEPT</name>
<comment type="caution">
    <text evidence="1">The sequence shown here is derived from an EMBL/GenBank/DDBJ whole genome shotgun (WGS) entry which is preliminary data.</text>
</comment>
<keyword evidence="1" id="KW-0223">Dioxygenase</keyword>
<evidence type="ECO:0000313" key="1">
    <source>
        <dbReference type="EMBL" id="TGL81146.1"/>
    </source>
</evidence>
<proteinExistence type="predicted"/>
<dbReference type="EMBL" id="RQGM01000062">
    <property type="protein sequence ID" value="TGL81146.1"/>
    <property type="molecule type" value="Genomic_DNA"/>
</dbReference>
<dbReference type="Proteomes" id="UP000297613">
    <property type="component" value="Unassembled WGS sequence"/>
</dbReference>
<dbReference type="AlphaFoldDB" id="A0A6N4R1Z6"/>